<evidence type="ECO:0000313" key="3">
    <source>
        <dbReference type="Proteomes" id="UP000031397"/>
    </source>
</evidence>
<reference evidence="2 3" key="1">
    <citation type="submission" date="2014-06" db="EMBL/GenBank/DDBJ databases">
        <title>Functional and comparative genomic analyses of the Drosophila gut microbiota identify candidate symbiosis factors.</title>
        <authorList>
            <person name="Newell P.D."/>
            <person name="Chaston J.M."/>
            <person name="Douglas A.E."/>
        </authorList>
    </citation>
    <scope>NUCLEOTIDE SEQUENCE [LARGE SCALE GENOMIC DNA]</scope>
    <source>
        <strain evidence="2 3">DmCS_002</strain>
    </source>
</reference>
<dbReference type="NCBIfam" id="NF040508">
    <property type="entry name" value="LVIS_2131_fam"/>
    <property type="match status" value="1"/>
</dbReference>
<comment type="caution">
    <text evidence="2">The sequence shown here is derived from an EMBL/GenBank/DDBJ whole genome shotgun (WGS) entry which is preliminary data.</text>
</comment>
<evidence type="ECO:0000313" key="2">
    <source>
        <dbReference type="EMBL" id="KID41994.1"/>
    </source>
</evidence>
<name>A0A0C1M6T2_9LACO</name>
<dbReference type="EMBL" id="JOJZ01000013">
    <property type="protein sequence ID" value="KID41994.1"/>
    <property type="molecule type" value="Genomic_DNA"/>
</dbReference>
<dbReference type="InterPro" id="IPR049731">
    <property type="entry name" value="LVIS_2131-like"/>
</dbReference>
<keyword evidence="1" id="KW-1133">Transmembrane helix</keyword>
<feature type="transmembrane region" description="Helical" evidence="1">
    <location>
        <begin position="47"/>
        <end position="69"/>
    </location>
</feature>
<feature type="transmembrane region" description="Helical" evidence="1">
    <location>
        <begin position="6"/>
        <end position="27"/>
    </location>
</feature>
<accession>A0A0C1M6T2</accession>
<keyword evidence="3" id="KW-1185">Reference proteome</keyword>
<evidence type="ECO:0000256" key="1">
    <source>
        <dbReference type="SAM" id="Phobius"/>
    </source>
</evidence>
<dbReference type="AlphaFoldDB" id="A0A0C1M6T2"/>
<proteinExistence type="predicted"/>
<dbReference type="RefSeq" id="WP_039144093.1">
    <property type="nucleotide sequence ID" value="NZ_JOJZ01000013.1"/>
</dbReference>
<keyword evidence="1" id="KW-0812">Transmembrane</keyword>
<dbReference type="Proteomes" id="UP000031397">
    <property type="component" value="Unassembled WGS sequence"/>
</dbReference>
<dbReference type="OrthoDB" id="2311501at2"/>
<sequence>MNSWWNLVGVIAWLIVLVVLILVIKNIRSRRIKMIVQDKKTFEWRNLLISIVEIVVFLVLLALMVYTTFFRNITKTNNRNVVTTTQVEPLIIQSDEHGSYYVKVDGNRGPIQQYSFWLKNVKYQLPSTNAQVVTTRGNAEVTGRSYKLNHKNIKLNDQHFQNAWAKVVTLTYKGNFWNGLGMHAGKDANQFILIRVPNKTFVQRNK</sequence>
<gene>
    <name evidence="2" type="ORF">LfDm3_0662</name>
</gene>
<dbReference type="GeneID" id="74913331"/>
<dbReference type="PATRIC" id="fig|1614.7.peg.632"/>
<keyword evidence="1" id="KW-0472">Membrane</keyword>
<protein>
    <submittedName>
        <fullName evidence="2">Uncharacterized protein</fullName>
    </submittedName>
</protein>
<organism evidence="2 3">
    <name type="scientific">Fructilactobacillus fructivorans</name>
    <dbReference type="NCBI Taxonomy" id="1614"/>
    <lineage>
        <taxon>Bacteria</taxon>
        <taxon>Bacillati</taxon>
        <taxon>Bacillota</taxon>
        <taxon>Bacilli</taxon>
        <taxon>Lactobacillales</taxon>
        <taxon>Lactobacillaceae</taxon>
        <taxon>Fructilactobacillus</taxon>
    </lineage>
</organism>